<evidence type="ECO:0000313" key="3">
    <source>
        <dbReference type="Proteomes" id="UP001597340"/>
    </source>
</evidence>
<dbReference type="RefSeq" id="WP_229526457.1">
    <property type="nucleotide sequence ID" value="NZ_JAFFQR010000112.1"/>
</dbReference>
<gene>
    <name evidence="2" type="primary">terS</name>
    <name evidence="2" type="ORF">ACFQ5D_17935</name>
</gene>
<feature type="compositionally biased region" description="Basic and acidic residues" evidence="1">
    <location>
        <begin position="38"/>
        <end position="59"/>
    </location>
</feature>
<comment type="caution">
    <text evidence="2">The sequence shown here is derived from an EMBL/GenBank/DDBJ whole genome shotgun (WGS) entry which is preliminary data.</text>
</comment>
<feature type="region of interest" description="Disordered" evidence="1">
    <location>
        <begin position="1"/>
        <end position="95"/>
    </location>
</feature>
<evidence type="ECO:0000256" key="1">
    <source>
        <dbReference type="SAM" id="MobiDB-lite"/>
    </source>
</evidence>
<dbReference type="EMBL" id="JBHTNZ010000029">
    <property type="protein sequence ID" value="MFD1463229.1"/>
    <property type="molecule type" value="Genomic_DNA"/>
</dbReference>
<sequence>MDWSAIREEYETTDISLTDLADKHGIKYPTIKSRKQRQGWDKDASESTKDASNGKDASQKRRGPPKGNRNAAGHGAPKGNKNAVGNSGGSGGPYGNDKAVTHGFFRKYFPQRTVEIMEHIAEREPLDMIWDNIMIQYTAIIAAQPIMYVEDKEDVTKVMTESADNAFGGSEKWEYQHAWDKHAAFMNAQSRAMTTLQGLIKRYEEMCRLGYADKEQQLRIKKLKGEVEKMDGPEKKEPIHIIVDYGDGS</sequence>
<organism evidence="2 3">
    <name type="scientific">Paenibacillus farraposensis</name>
    <dbReference type="NCBI Taxonomy" id="2807095"/>
    <lineage>
        <taxon>Bacteria</taxon>
        <taxon>Bacillati</taxon>
        <taxon>Bacillota</taxon>
        <taxon>Bacilli</taxon>
        <taxon>Bacillales</taxon>
        <taxon>Paenibacillaceae</taxon>
        <taxon>Paenibacillus</taxon>
    </lineage>
</organism>
<accession>A0ABW4DH73</accession>
<proteinExistence type="predicted"/>
<evidence type="ECO:0000313" key="2">
    <source>
        <dbReference type="EMBL" id="MFD1463229.1"/>
    </source>
</evidence>
<reference evidence="3" key="1">
    <citation type="journal article" date="2019" name="Int. J. Syst. Evol. Microbiol.">
        <title>The Global Catalogue of Microorganisms (GCM) 10K type strain sequencing project: providing services to taxonomists for standard genome sequencing and annotation.</title>
        <authorList>
            <consortium name="The Broad Institute Genomics Platform"/>
            <consortium name="The Broad Institute Genome Sequencing Center for Infectious Disease"/>
            <person name="Wu L."/>
            <person name="Ma J."/>
        </authorList>
    </citation>
    <scope>NUCLEOTIDE SEQUENCE [LARGE SCALE GENOMIC DNA]</scope>
    <source>
        <strain evidence="3">CCM 9147</strain>
    </source>
</reference>
<name>A0ABW4DH73_9BACL</name>
<protein>
    <submittedName>
        <fullName evidence="2">Phage terminase small subunit</fullName>
    </submittedName>
</protein>
<dbReference type="Proteomes" id="UP001597340">
    <property type="component" value="Unassembled WGS sequence"/>
</dbReference>
<dbReference type="NCBIfam" id="NF040601">
    <property type="entry name" value="TerS_not_xtmA"/>
    <property type="match status" value="1"/>
</dbReference>
<keyword evidence="3" id="KW-1185">Reference proteome</keyword>
<feature type="compositionally biased region" description="Basic and acidic residues" evidence="1">
    <location>
        <begin position="1"/>
        <end position="10"/>
    </location>
</feature>